<feature type="binding site" evidence="5">
    <location>
        <position position="166"/>
    </location>
    <ligand>
        <name>S-adenosyl-L-methionine</name>
        <dbReference type="ChEBI" id="CHEBI:59789"/>
    </ligand>
</feature>
<comment type="caution">
    <text evidence="5">Lacks conserved residue(s) required for the propagation of feature annotation.</text>
</comment>
<dbReference type="GO" id="GO:0008173">
    <property type="term" value="F:RNA methyltransferase activity"/>
    <property type="evidence" value="ECO:0007669"/>
    <property type="project" value="InterPro"/>
</dbReference>
<dbReference type="InterPro" id="IPR001678">
    <property type="entry name" value="MeTrfase_RsmB-F_NOP2_dom"/>
</dbReference>
<reference evidence="8 9" key="1">
    <citation type="journal article" date="2023" name="Hortic Res">
        <title>Pangenome of water caltrop reveals structural variations and asymmetric subgenome divergence after allopolyploidization.</title>
        <authorList>
            <person name="Zhang X."/>
            <person name="Chen Y."/>
            <person name="Wang L."/>
            <person name="Yuan Y."/>
            <person name="Fang M."/>
            <person name="Shi L."/>
            <person name="Lu R."/>
            <person name="Comes H.P."/>
            <person name="Ma Y."/>
            <person name="Chen Y."/>
            <person name="Huang G."/>
            <person name="Zhou Y."/>
            <person name="Zheng Z."/>
            <person name="Qiu Y."/>
        </authorList>
    </citation>
    <scope>NUCLEOTIDE SEQUENCE [LARGE SCALE GENOMIC DNA]</scope>
    <source>
        <strain evidence="8">F231</strain>
    </source>
</reference>
<evidence type="ECO:0000256" key="3">
    <source>
        <dbReference type="ARBA" id="ARBA00022691"/>
    </source>
</evidence>
<dbReference type="SUPFAM" id="SSF53335">
    <property type="entry name" value="S-adenosyl-L-methionine-dependent methyltransferases"/>
    <property type="match status" value="1"/>
</dbReference>
<feature type="signal peptide" evidence="6">
    <location>
        <begin position="1"/>
        <end position="19"/>
    </location>
</feature>
<keyword evidence="6" id="KW-0732">Signal</keyword>
<evidence type="ECO:0000256" key="6">
    <source>
        <dbReference type="SAM" id="SignalP"/>
    </source>
</evidence>
<feature type="active site" description="Nucleophile" evidence="5">
    <location>
        <position position="358"/>
    </location>
</feature>
<sequence length="527" mass="58588">MRHALAIDVMLISLTPCLSIEANLGPMERTTEPSMLPLPEEFLGFLRENNIDSSIYGATDSVPRYIRVKPGNEACLQELEAEIKSKPLKLEWLTGFYSLPNNVQIANTRLYKHGLIYGIDAASGAAVSALNVLAGDHVLDLCSAPGAKLCMILEILGDSGSVTGVDVSQHRLAACRTMLQKYSLGDRCRLFVADGTTFSLVPTKRINYIDKACCSTSQENVDVFHEWTSRRPWKERKKTARQRQIGFSKISSVLQPPELIFYGKKSGVVGLSIDEVFQSIPGTDVSGCGYDKVLVDAECTHDGSVRHIQKFEQWGWETLQQRVLNAERTDSLTVLQLKLLTNGFQLLKVGGSLVYSTCSLTIAQNEDVVEQFLQENASAVLQEVEGAKSWPCRSGRIPKTLRFDPWTSQTSGLFVAKCSKILADEENAVLANADEEQSDHNKANPSQPYMIGRKISKWDQLRAEWLKNNPSRPSTVGPSKMPRVLLVTGSSSELCENPVGDHLLLKSIKNKMDYDQSYKFYRLLFLS</sequence>
<keyword evidence="1 5" id="KW-0489">Methyltransferase</keyword>
<comment type="similarity">
    <text evidence="5">Belongs to the class I-like SAM-binding methyltransferase superfamily. RsmB/NOP family.</text>
</comment>
<evidence type="ECO:0000256" key="2">
    <source>
        <dbReference type="ARBA" id="ARBA00022679"/>
    </source>
</evidence>
<dbReference type="EMBL" id="JAXQNO010000009">
    <property type="protein sequence ID" value="KAK4791236.1"/>
    <property type="molecule type" value="Genomic_DNA"/>
</dbReference>
<dbReference type="PANTHER" id="PTHR22807:SF16">
    <property type="entry name" value="SAM-DEPENDENT MTASE RSMB_NOP-TYPE DOMAIN-CONTAINING PROTEIN"/>
    <property type="match status" value="1"/>
</dbReference>
<feature type="domain" description="SAM-dependent MTase RsmB/NOP-type" evidence="7">
    <location>
        <begin position="51"/>
        <end position="421"/>
    </location>
</feature>
<keyword evidence="4 5" id="KW-0694">RNA-binding</keyword>
<proteinExistence type="inferred from homology"/>
<gene>
    <name evidence="8" type="ORF">SAY86_031649</name>
</gene>
<dbReference type="CDD" id="cd02440">
    <property type="entry name" value="AdoMet_MTases"/>
    <property type="match status" value="1"/>
</dbReference>
<dbReference type="AlphaFoldDB" id="A0AAN7R8H6"/>
<evidence type="ECO:0000313" key="8">
    <source>
        <dbReference type="EMBL" id="KAK4791236.1"/>
    </source>
</evidence>
<dbReference type="Proteomes" id="UP001346149">
    <property type="component" value="Unassembled WGS sequence"/>
</dbReference>
<dbReference type="InterPro" id="IPR023269">
    <property type="entry name" value="RCMT_subfamily_9"/>
</dbReference>
<feature type="binding site" evidence="5">
    <location>
        <position position="296"/>
    </location>
    <ligand>
        <name>S-adenosyl-L-methionine</name>
        <dbReference type="ChEBI" id="CHEBI:59789"/>
    </ligand>
</feature>
<dbReference type="PRINTS" id="PR02010">
    <property type="entry name" value="RCMT9"/>
</dbReference>
<evidence type="ECO:0000256" key="5">
    <source>
        <dbReference type="PROSITE-ProRule" id="PRU01023"/>
    </source>
</evidence>
<evidence type="ECO:0000256" key="4">
    <source>
        <dbReference type="ARBA" id="ARBA00022884"/>
    </source>
</evidence>
<dbReference type="InterPro" id="IPR049560">
    <property type="entry name" value="MeTrfase_RsmB-F_NOP2_cat"/>
</dbReference>
<comment type="caution">
    <text evidence="8">The sequence shown here is derived from an EMBL/GenBank/DDBJ whole genome shotgun (WGS) entry which is preliminary data.</text>
</comment>
<protein>
    <recommendedName>
        <fullName evidence="7">SAM-dependent MTase RsmB/NOP-type domain-containing protein</fullName>
    </recommendedName>
</protein>
<name>A0AAN7R8H6_TRANT</name>
<feature type="binding site" evidence="5">
    <location>
        <position position="194"/>
    </location>
    <ligand>
        <name>S-adenosyl-L-methionine</name>
        <dbReference type="ChEBI" id="CHEBI:59789"/>
    </ligand>
</feature>
<accession>A0AAN7R8H6</accession>
<dbReference type="Gene3D" id="3.40.50.150">
    <property type="entry name" value="Vaccinia Virus protein VP39"/>
    <property type="match status" value="1"/>
</dbReference>
<feature type="chain" id="PRO_5042859340" description="SAM-dependent MTase RsmB/NOP-type domain-containing protein" evidence="6">
    <location>
        <begin position="20"/>
        <end position="527"/>
    </location>
</feature>
<keyword evidence="2 5" id="KW-0808">Transferase</keyword>
<dbReference type="InterPro" id="IPR029063">
    <property type="entry name" value="SAM-dependent_MTases_sf"/>
</dbReference>
<dbReference type="Pfam" id="PF01189">
    <property type="entry name" value="Methyltr_RsmB-F"/>
    <property type="match status" value="2"/>
</dbReference>
<evidence type="ECO:0000259" key="7">
    <source>
        <dbReference type="PROSITE" id="PS51686"/>
    </source>
</evidence>
<dbReference type="PANTHER" id="PTHR22807">
    <property type="entry name" value="NOP2 YEAST -RELATED NOL1/NOP2/FMU SUN DOMAIN-CONTAINING"/>
    <property type="match status" value="1"/>
</dbReference>
<dbReference type="GO" id="GO:0001510">
    <property type="term" value="P:RNA methylation"/>
    <property type="evidence" value="ECO:0007669"/>
    <property type="project" value="InterPro"/>
</dbReference>
<keyword evidence="3 5" id="KW-0949">S-adenosyl-L-methionine</keyword>
<evidence type="ECO:0000313" key="9">
    <source>
        <dbReference type="Proteomes" id="UP001346149"/>
    </source>
</evidence>
<dbReference type="InterPro" id="IPR023267">
    <property type="entry name" value="RCMT"/>
</dbReference>
<evidence type="ECO:0000256" key="1">
    <source>
        <dbReference type="ARBA" id="ARBA00022603"/>
    </source>
</evidence>
<dbReference type="PROSITE" id="PS51686">
    <property type="entry name" value="SAM_MT_RSMB_NOP"/>
    <property type="match status" value="1"/>
</dbReference>
<keyword evidence="9" id="KW-1185">Reference proteome</keyword>
<organism evidence="8 9">
    <name type="scientific">Trapa natans</name>
    <name type="common">Water chestnut</name>
    <dbReference type="NCBI Taxonomy" id="22666"/>
    <lineage>
        <taxon>Eukaryota</taxon>
        <taxon>Viridiplantae</taxon>
        <taxon>Streptophyta</taxon>
        <taxon>Embryophyta</taxon>
        <taxon>Tracheophyta</taxon>
        <taxon>Spermatophyta</taxon>
        <taxon>Magnoliopsida</taxon>
        <taxon>eudicotyledons</taxon>
        <taxon>Gunneridae</taxon>
        <taxon>Pentapetalae</taxon>
        <taxon>rosids</taxon>
        <taxon>malvids</taxon>
        <taxon>Myrtales</taxon>
        <taxon>Lythraceae</taxon>
        <taxon>Trapa</taxon>
    </lineage>
</organism>
<dbReference type="PRINTS" id="PR02008">
    <property type="entry name" value="RCMTFAMILY"/>
</dbReference>
<dbReference type="GO" id="GO:0003723">
    <property type="term" value="F:RNA binding"/>
    <property type="evidence" value="ECO:0007669"/>
    <property type="project" value="UniProtKB-UniRule"/>
</dbReference>